<dbReference type="SUPFAM" id="SSF52218">
    <property type="entry name" value="Flavoproteins"/>
    <property type="match status" value="1"/>
</dbReference>
<name>A0A7C6EF88_UNCW3</name>
<evidence type="ECO:0008006" key="4">
    <source>
        <dbReference type="Google" id="ProtNLM"/>
    </source>
</evidence>
<evidence type="ECO:0000313" key="3">
    <source>
        <dbReference type="EMBL" id="HHS51663.1"/>
    </source>
</evidence>
<dbReference type="AlphaFoldDB" id="A0A7C6EF88"/>
<gene>
    <name evidence="3" type="ORF">ENW73_02185</name>
</gene>
<feature type="domain" description="Flavodoxin-like" evidence="1">
    <location>
        <begin position="43"/>
        <end position="188"/>
    </location>
</feature>
<dbReference type="Gene3D" id="3.30.70.20">
    <property type="match status" value="1"/>
</dbReference>
<dbReference type="NCBIfam" id="NF038196">
    <property type="entry name" value="ferrodoxin_EFR1"/>
    <property type="match status" value="1"/>
</dbReference>
<accession>A0A7C6EF88</accession>
<evidence type="ECO:0000259" key="2">
    <source>
        <dbReference type="PROSITE" id="PS51379"/>
    </source>
</evidence>
<reference evidence="3" key="1">
    <citation type="journal article" date="2020" name="mSystems">
        <title>Genome- and Community-Level Interaction Insights into Carbon Utilization and Element Cycling Functions of Hydrothermarchaeota in Hydrothermal Sediment.</title>
        <authorList>
            <person name="Zhou Z."/>
            <person name="Liu Y."/>
            <person name="Xu W."/>
            <person name="Pan J."/>
            <person name="Luo Z.H."/>
            <person name="Li M."/>
        </authorList>
    </citation>
    <scope>NUCLEOTIDE SEQUENCE [LARGE SCALE GENOMIC DNA]</scope>
    <source>
        <strain evidence="3">SpSt-876</strain>
    </source>
</reference>
<dbReference type="Pfam" id="PF12724">
    <property type="entry name" value="Flavodoxin_5"/>
    <property type="match status" value="1"/>
</dbReference>
<dbReference type="InterPro" id="IPR029039">
    <property type="entry name" value="Flavoprotein-like_sf"/>
</dbReference>
<dbReference type="SUPFAM" id="SSF54862">
    <property type="entry name" value="4Fe-4S ferredoxins"/>
    <property type="match status" value="1"/>
</dbReference>
<protein>
    <recommendedName>
        <fullName evidence="4">4Fe-4S ferredoxin</fullName>
    </recommendedName>
</protein>
<dbReference type="GO" id="GO:0010181">
    <property type="term" value="F:FMN binding"/>
    <property type="evidence" value="ECO:0007669"/>
    <property type="project" value="InterPro"/>
</dbReference>
<dbReference type="InterPro" id="IPR017896">
    <property type="entry name" value="4Fe4S_Fe-S-bd"/>
</dbReference>
<dbReference type="PROSITE" id="PS51379">
    <property type="entry name" value="4FE4S_FER_2"/>
    <property type="match status" value="2"/>
</dbReference>
<organism evidence="3">
    <name type="scientific">candidate division WOR-3 bacterium</name>
    <dbReference type="NCBI Taxonomy" id="2052148"/>
    <lineage>
        <taxon>Bacteria</taxon>
        <taxon>Bacteria division WOR-3</taxon>
    </lineage>
</organism>
<feature type="domain" description="4Fe-4S ferredoxin-type" evidence="2">
    <location>
        <begin position="231"/>
        <end position="256"/>
    </location>
</feature>
<dbReference type="InterPro" id="IPR026816">
    <property type="entry name" value="Flavodoxin_dom"/>
</dbReference>
<evidence type="ECO:0000259" key="1">
    <source>
        <dbReference type="PROSITE" id="PS50902"/>
    </source>
</evidence>
<dbReference type="Gene3D" id="3.40.50.360">
    <property type="match status" value="1"/>
</dbReference>
<dbReference type="InterPro" id="IPR008254">
    <property type="entry name" value="Flavodoxin/NO_synth"/>
</dbReference>
<dbReference type="EMBL" id="DTLI01000052">
    <property type="protein sequence ID" value="HHS51663.1"/>
    <property type="molecule type" value="Genomic_DNA"/>
</dbReference>
<sequence length="306" mass="34890">MRLITSRSLVRIQPPLLVNANLKVCSFLRFNPPKAAKGTVIKGIIFYFSGTGNTEFVAKKYQEYLQVLGYEITIQAIDSLKITPNIENYNLIGVGFPLYAWNLPINVRKFIEQLPNCQNKDGFIFVTAGGPTPLGALGITKDLLKKKGIKVLSAECLEMPSNDNILFSAADPKSARVQRLRQKAQERIKRIIKTIPIGQSKIHGDNQFMKLLSRLTGFWLNKIYRPYFHYHKFYVDEKCLPNCRFCEQICPVNNIKKLAPQTVVFDRTCILCARCINCCPVSAIQYGKSKNKHRFQDPDYNPPLLR</sequence>
<dbReference type="InterPro" id="IPR047964">
    <property type="entry name" value="EFR1-like"/>
</dbReference>
<feature type="domain" description="4Fe-4S ferredoxin-type" evidence="2">
    <location>
        <begin position="259"/>
        <end position="289"/>
    </location>
</feature>
<dbReference type="PROSITE" id="PS50902">
    <property type="entry name" value="FLAVODOXIN_LIKE"/>
    <property type="match status" value="1"/>
</dbReference>
<proteinExistence type="predicted"/>
<comment type="caution">
    <text evidence="3">The sequence shown here is derived from an EMBL/GenBank/DDBJ whole genome shotgun (WGS) entry which is preliminary data.</text>
</comment>